<gene>
    <name evidence="13" type="ORF">J2Z40_001902</name>
</gene>
<dbReference type="EC" id="3.4.-.-" evidence="13"/>
<evidence type="ECO:0000256" key="2">
    <source>
        <dbReference type="ARBA" id="ARBA00022670"/>
    </source>
</evidence>
<feature type="compositionally biased region" description="Acidic residues" evidence="9">
    <location>
        <begin position="846"/>
        <end position="859"/>
    </location>
</feature>
<keyword evidence="4 13" id="KW-0808">Transferase</keyword>
<dbReference type="InterPro" id="IPR023346">
    <property type="entry name" value="Lysozyme-like_dom_sf"/>
</dbReference>
<dbReference type="SUPFAM" id="SSF53955">
    <property type="entry name" value="Lysozyme-like"/>
    <property type="match status" value="1"/>
</dbReference>
<dbReference type="NCBIfam" id="TIGR02074">
    <property type="entry name" value="PBP_1a_fam"/>
    <property type="match status" value="1"/>
</dbReference>
<evidence type="ECO:0000313" key="13">
    <source>
        <dbReference type="EMBL" id="MBP2241340.1"/>
    </source>
</evidence>
<accession>A0ABS4REL1</accession>
<keyword evidence="14" id="KW-1185">Reference proteome</keyword>
<dbReference type="Gene3D" id="1.10.3810.10">
    <property type="entry name" value="Biosynthetic peptidoglycan transglycosylase-like"/>
    <property type="match status" value="1"/>
</dbReference>
<name>A0ABS4REL1_9BACI</name>
<dbReference type="PANTHER" id="PTHR32282">
    <property type="entry name" value="BINDING PROTEIN TRANSPEPTIDASE, PUTATIVE-RELATED"/>
    <property type="match status" value="1"/>
</dbReference>
<evidence type="ECO:0000256" key="9">
    <source>
        <dbReference type="SAM" id="MobiDB-lite"/>
    </source>
</evidence>
<dbReference type="SUPFAM" id="SSF49265">
    <property type="entry name" value="Fibronectin type III"/>
    <property type="match status" value="1"/>
</dbReference>
<feature type="compositionally biased region" description="Low complexity" evidence="9">
    <location>
        <begin position="810"/>
        <end position="819"/>
    </location>
</feature>
<evidence type="ECO:0000256" key="10">
    <source>
        <dbReference type="SAM" id="Phobius"/>
    </source>
</evidence>
<keyword evidence="10" id="KW-0472">Membrane</keyword>
<keyword evidence="1" id="KW-0121">Carboxypeptidase</keyword>
<evidence type="ECO:0000256" key="4">
    <source>
        <dbReference type="ARBA" id="ARBA00022679"/>
    </source>
</evidence>
<dbReference type="EC" id="2.4.1.-" evidence="13"/>
<feature type="domain" description="Penicillin-binding protein transpeptidase" evidence="11">
    <location>
        <begin position="351"/>
        <end position="632"/>
    </location>
</feature>
<comment type="catalytic activity">
    <reaction evidence="8">
        <text>[GlcNAc-(1-&gt;4)-Mur2Ac(oyl-L-Ala-gamma-D-Glu-L-Lys-D-Ala-D-Ala)](n)-di-trans,octa-cis-undecaprenyl diphosphate + beta-D-GlcNAc-(1-&gt;4)-Mur2Ac(oyl-L-Ala-gamma-D-Glu-L-Lys-D-Ala-D-Ala)-di-trans,octa-cis-undecaprenyl diphosphate = [GlcNAc-(1-&gt;4)-Mur2Ac(oyl-L-Ala-gamma-D-Glu-L-Lys-D-Ala-D-Ala)](n+1)-di-trans,octa-cis-undecaprenyl diphosphate + di-trans,octa-cis-undecaprenyl diphosphate + H(+)</text>
        <dbReference type="Rhea" id="RHEA:23708"/>
        <dbReference type="Rhea" id="RHEA-COMP:9602"/>
        <dbReference type="Rhea" id="RHEA-COMP:9603"/>
        <dbReference type="ChEBI" id="CHEBI:15378"/>
        <dbReference type="ChEBI" id="CHEBI:58405"/>
        <dbReference type="ChEBI" id="CHEBI:60033"/>
        <dbReference type="ChEBI" id="CHEBI:78435"/>
        <dbReference type="EC" id="2.4.99.28"/>
    </reaction>
</comment>
<dbReference type="Pfam" id="PF00905">
    <property type="entry name" value="Transpeptidase"/>
    <property type="match status" value="1"/>
</dbReference>
<feature type="compositionally biased region" description="Basic residues" evidence="9">
    <location>
        <begin position="13"/>
        <end position="26"/>
    </location>
</feature>
<dbReference type="Gene3D" id="3.40.710.10">
    <property type="entry name" value="DD-peptidase/beta-lactamase superfamily"/>
    <property type="match status" value="1"/>
</dbReference>
<evidence type="ECO:0000256" key="3">
    <source>
        <dbReference type="ARBA" id="ARBA00022676"/>
    </source>
</evidence>
<feature type="domain" description="Glycosyl transferase family 51" evidence="12">
    <location>
        <begin position="83"/>
        <end position="256"/>
    </location>
</feature>
<dbReference type="InterPro" id="IPR036950">
    <property type="entry name" value="PBP_transglycosylase"/>
</dbReference>
<dbReference type="PANTHER" id="PTHR32282:SF29">
    <property type="entry name" value="PENICILLIN-BINDING PROTEIN 1A"/>
    <property type="match status" value="1"/>
</dbReference>
<evidence type="ECO:0000259" key="11">
    <source>
        <dbReference type="Pfam" id="PF00905"/>
    </source>
</evidence>
<feature type="compositionally biased region" description="Gly residues" evidence="9">
    <location>
        <begin position="820"/>
        <end position="836"/>
    </location>
</feature>
<dbReference type="GO" id="GO:0016787">
    <property type="term" value="F:hydrolase activity"/>
    <property type="evidence" value="ECO:0007669"/>
    <property type="project" value="UniProtKB-KW"/>
</dbReference>
<protein>
    <submittedName>
        <fullName evidence="13">Penicillin-binding protein 1A</fullName>
        <ecNumber evidence="13">2.4.1.-</ecNumber>
        <ecNumber evidence="13">3.4.-.-</ecNumber>
    </submittedName>
</protein>
<feature type="transmembrane region" description="Helical" evidence="10">
    <location>
        <begin position="35"/>
        <end position="58"/>
    </location>
</feature>
<feature type="region of interest" description="Disordered" evidence="9">
    <location>
        <begin position="1"/>
        <end position="26"/>
    </location>
</feature>
<dbReference type="InterPro" id="IPR050396">
    <property type="entry name" value="Glycosyltr_51/Transpeptidase"/>
</dbReference>
<dbReference type="InterPro" id="IPR001460">
    <property type="entry name" value="PCN-bd_Tpept"/>
</dbReference>
<dbReference type="RefSeq" id="WP_066395388.1">
    <property type="nucleotide sequence ID" value="NZ_JAGIKZ010000008.1"/>
</dbReference>
<evidence type="ECO:0000259" key="12">
    <source>
        <dbReference type="Pfam" id="PF00912"/>
    </source>
</evidence>
<keyword evidence="10" id="KW-1133">Transmembrane helix</keyword>
<keyword evidence="5 13" id="KW-0378">Hydrolase</keyword>
<keyword evidence="10" id="KW-0812">Transmembrane</keyword>
<dbReference type="InterPro" id="IPR001264">
    <property type="entry name" value="Glyco_trans_51"/>
</dbReference>
<feature type="compositionally biased region" description="Basic and acidic residues" evidence="9">
    <location>
        <begin position="1"/>
        <end position="12"/>
    </location>
</feature>
<keyword evidence="2" id="KW-0645">Protease</keyword>
<evidence type="ECO:0000256" key="7">
    <source>
        <dbReference type="ARBA" id="ARBA00034000"/>
    </source>
</evidence>
<dbReference type="InterPro" id="IPR036116">
    <property type="entry name" value="FN3_sf"/>
</dbReference>
<comment type="catalytic activity">
    <reaction evidence="7">
        <text>Preferential cleavage: (Ac)2-L-Lys-D-Ala-|-D-Ala. Also transpeptidation of peptidyl-alanyl moieties that are N-acyl substituents of D-alanine.</text>
        <dbReference type="EC" id="3.4.16.4"/>
    </reaction>
</comment>
<dbReference type="GO" id="GO:0016757">
    <property type="term" value="F:glycosyltransferase activity"/>
    <property type="evidence" value="ECO:0007669"/>
    <property type="project" value="UniProtKB-KW"/>
</dbReference>
<organism evidence="13 14">
    <name type="scientific">Cytobacillus eiseniae</name>
    <dbReference type="NCBI Taxonomy" id="762947"/>
    <lineage>
        <taxon>Bacteria</taxon>
        <taxon>Bacillati</taxon>
        <taxon>Bacillota</taxon>
        <taxon>Bacilli</taxon>
        <taxon>Bacillales</taxon>
        <taxon>Bacillaceae</taxon>
        <taxon>Cytobacillus</taxon>
    </lineage>
</organism>
<feature type="region of interest" description="Disordered" evidence="9">
    <location>
        <begin position="779"/>
        <end position="859"/>
    </location>
</feature>
<feature type="compositionally biased region" description="Acidic residues" evidence="9">
    <location>
        <begin position="786"/>
        <end position="809"/>
    </location>
</feature>
<comment type="caution">
    <text evidence="13">The sequence shown here is derived from an EMBL/GenBank/DDBJ whole genome shotgun (WGS) entry which is preliminary data.</text>
</comment>
<reference evidence="13 14" key="1">
    <citation type="submission" date="2021-03" db="EMBL/GenBank/DDBJ databases">
        <title>Genomic Encyclopedia of Type Strains, Phase IV (KMG-IV): sequencing the most valuable type-strain genomes for metagenomic binning, comparative biology and taxonomic classification.</title>
        <authorList>
            <person name="Goeker M."/>
        </authorList>
    </citation>
    <scope>NUCLEOTIDE SEQUENCE [LARGE SCALE GENOMIC DNA]</scope>
    <source>
        <strain evidence="13 14">DSM 26675</strain>
    </source>
</reference>
<keyword evidence="3 13" id="KW-0328">Glycosyltransferase</keyword>
<proteinExistence type="predicted"/>
<evidence type="ECO:0000313" key="14">
    <source>
        <dbReference type="Proteomes" id="UP001519293"/>
    </source>
</evidence>
<dbReference type="Proteomes" id="UP001519293">
    <property type="component" value="Unassembled WGS sequence"/>
</dbReference>
<dbReference type="SUPFAM" id="SSF56601">
    <property type="entry name" value="beta-lactamase/transpeptidase-like"/>
    <property type="match status" value="1"/>
</dbReference>
<dbReference type="EMBL" id="JAGIKZ010000008">
    <property type="protein sequence ID" value="MBP2241340.1"/>
    <property type="molecule type" value="Genomic_DNA"/>
</dbReference>
<dbReference type="Pfam" id="PF00912">
    <property type="entry name" value="Transgly"/>
    <property type="match status" value="1"/>
</dbReference>
<keyword evidence="6" id="KW-0511">Multifunctional enzyme</keyword>
<evidence type="ECO:0000256" key="8">
    <source>
        <dbReference type="ARBA" id="ARBA00049902"/>
    </source>
</evidence>
<sequence length="859" mass="95223">MAEKYQSREERRKQHSSAKQKSKGKKQPKGIFKRILLILIALGIAGMLIGAGAFAFMVKDAPKLDEKALKDPISSKFLDKDGNAFTEVGLENREYVNYEDIPKLVENAFLATEDVRFYKHNGMDIIRLGGAVLANVTRGFGSEGASTITQQVVKNSFLNNEKTLSRKAQEAWLAFQLERKYTKEQIFEMYVNKIWMAQRSHGVLTASHIYFGKELDELELHEAALLAGMPQSPENYNPFKHPERAEKRRNIVLSLMNQHGFITKEEMEAAQLIPVESSLVKEEDRKQNDAPYDSFVDIVIEEVERKYPDLDISSDGLIIHTTLDTKAQDYVENMLNSNDVVQFPNEEFQAGITLLDTKTGEIRAIGGGRNLEVKRGFNYAVDSRRQAGSTIKPIIDYGPAIEYLKWGTYYTLDDKPYTYSNGKAINNWDRKHMGQMSLREALARSRNIPALQTLQAVGLDKAKEFTNKLGIPIEEVYESSSIGTVNVSPLQMAGAYSAFGNNGFYTEPHAITEIEMRDGTKINTTPESEAVMQDYTAFMISDVLKSVVKDSFGTGKRANVSNLHLAGKTGTSNYSSEEKEKWQIQNGGVPDIWFAGYTTNYTAAIWTGYKDRSSSIAPGDQGIAQLLFKNLMSHVSQGIETPDFTMPKSVEKIAIEKGTMPAKLASDFTPKDQIIYEYAVKGHAPKEISDAYEKLDLPGNLAGTFDELANEILLTWEYPEERTDVQFEVIASLDDGADQSLQILSEKGIKVANPVPGGIYRFKVIAISGELRSDPATVTVEIPLPDFDDDEFGDGEPMDDYPDDTDENEQPGNNENPPGNGQGNGQGNGNGNGNSQGNGNPPGNVDDPDTDENPEGSNG</sequence>
<evidence type="ECO:0000256" key="6">
    <source>
        <dbReference type="ARBA" id="ARBA00023268"/>
    </source>
</evidence>
<evidence type="ECO:0000256" key="5">
    <source>
        <dbReference type="ARBA" id="ARBA00022801"/>
    </source>
</evidence>
<dbReference type="InterPro" id="IPR012338">
    <property type="entry name" value="Beta-lactam/transpept-like"/>
</dbReference>
<evidence type="ECO:0000256" key="1">
    <source>
        <dbReference type="ARBA" id="ARBA00022645"/>
    </source>
</evidence>